<dbReference type="AlphaFoldDB" id="A0A0A9BW48"/>
<sequence length="76" mass="8204">MDKALLSSSLLPSLLGTVAGTVVAGARLLSLRVLHRSHRGTACTLRASLHGLESVEGSTPRWSAPRRCSKRLRTPW</sequence>
<evidence type="ECO:0000256" key="1">
    <source>
        <dbReference type="SAM" id="MobiDB-lite"/>
    </source>
</evidence>
<evidence type="ECO:0000313" key="2">
    <source>
        <dbReference type="EMBL" id="JAD63482.1"/>
    </source>
</evidence>
<name>A0A0A9BW48_ARUDO</name>
<feature type="region of interest" description="Disordered" evidence="1">
    <location>
        <begin position="57"/>
        <end position="76"/>
    </location>
</feature>
<reference evidence="2" key="2">
    <citation type="journal article" date="2015" name="Data Brief">
        <title>Shoot transcriptome of the giant reed, Arundo donax.</title>
        <authorList>
            <person name="Barrero R.A."/>
            <person name="Guerrero F.D."/>
            <person name="Moolhuijzen P."/>
            <person name="Goolsby J.A."/>
            <person name="Tidwell J."/>
            <person name="Bellgard S.E."/>
            <person name="Bellgard M.I."/>
        </authorList>
    </citation>
    <scope>NUCLEOTIDE SEQUENCE</scope>
    <source>
        <tissue evidence="2">Shoot tissue taken approximately 20 cm above the soil surface</tissue>
    </source>
</reference>
<dbReference type="EMBL" id="GBRH01234413">
    <property type="protein sequence ID" value="JAD63482.1"/>
    <property type="molecule type" value="Transcribed_RNA"/>
</dbReference>
<feature type="compositionally biased region" description="Basic residues" evidence="1">
    <location>
        <begin position="67"/>
        <end position="76"/>
    </location>
</feature>
<reference evidence="2" key="1">
    <citation type="submission" date="2014-09" db="EMBL/GenBank/DDBJ databases">
        <authorList>
            <person name="Magalhaes I.L.F."/>
            <person name="Oliveira U."/>
            <person name="Santos F.R."/>
            <person name="Vidigal T.H.D.A."/>
            <person name="Brescovit A.D."/>
            <person name="Santos A.J."/>
        </authorList>
    </citation>
    <scope>NUCLEOTIDE SEQUENCE</scope>
    <source>
        <tissue evidence="2">Shoot tissue taken approximately 20 cm above the soil surface</tissue>
    </source>
</reference>
<accession>A0A0A9BW48</accession>
<protein>
    <submittedName>
        <fullName evidence="2">Uncharacterized protein</fullName>
    </submittedName>
</protein>
<proteinExistence type="predicted"/>
<organism evidence="2">
    <name type="scientific">Arundo donax</name>
    <name type="common">Giant reed</name>
    <name type="synonym">Donax arundinaceus</name>
    <dbReference type="NCBI Taxonomy" id="35708"/>
    <lineage>
        <taxon>Eukaryota</taxon>
        <taxon>Viridiplantae</taxon>
        <taxon>Streptophyta</taxon>
        <taxon>Embryophyta</taxon>
        <taxon>Tracheophyta</taxon>
        <taxon>Spermatophyta</taxon>
        <taxon>Magnoliopsida</taxon>
        <taxon>Liliopsida</taxon>
        <taxon>Poales</taxon>
        <taxon>Poaceae</taxon>
        <taxon>PACMAD clade</taxon>
        <taxon>Arundinoideae</taxon>
        <taxon>Arundineae</taxon>
        <taxon>Arundo</taxon>
    </lineage>
</organism>